<gene>
    <name evidence="1" type="ORF">OU798_21415</name>
</gene>
<dbReference type="InterPro" id="IPR025345">
    <property type="entry name" value="DUF4249"/>
</dbReference>
<comment type="caution">
    <text evidence="1">The sequence shown here is derived from an EMBL/GenBank/DDBJ whole genome shotgun (WGS) entry which is preliminary data.</text>
</comment>
<reference evidence="1" key="1">
    <citation type="submission" date="2022-11" db="EMBL/GenBank/DDBJ databases">
        <title>Marilongibacter aestuarii gen. nov., sp. nov., isolated from tidal flat sediment.</title>
        <authorList>
            <person name="Jiayan W."/>
        </authorList>
    </citation>
    <scope>NUCLEOTIDE SEQUENCE</scope>
    <source>
        <strain evidence="1">Z1-6</strain>
    </source>
</reference>
<keyword evidence="2" id="KW-1185">Reference proteome</keyword>
<dbReference type="EMBL" id="JAPOHD010000065">
    <property type="protein sequence ID" value="MCY1722920.1"/>
    <property type="molecule type" value="Genomic_DNA"/>
</dbReference>
<sequence>MKTIFKIYVITFLLAGIFVSCEDVVEVDINSEDIDLIAVEAYINTKPENNAYVKLEKSLPVDKADQNPAINNAIVEISDNEPTPNIILLEESGTTGIYIIPENETYPGVPGRTYTLTITTPDGVVISAEDYLDPVEKLDTVKVNLSPRGNYEYLGIYINSQETPGKGNYYKWDIYINNNLLYESDKLSFASDELVDGNYIYDFEIFLDWADDDEDKVIFPGDTVRVEQLSISESAYDFYLGMINQAFSGSPFSVPPANLQNNITASNGKRVLGLFSARDISVGNEVIIDDNNFTPVVSSLLSLE</sequence>
<accession>A0A9X3F9K4</accession>
<evidence type="ECO:0000313" key="2">
    <source>
        <dbReference type="Proteomes" id="UP001145087"/>
    </source>
</evidence>
<name>A0A9X3F9K4_9BACT</name>
<organism evidence="1 2">
    <name type="scientific">Draconibacterium aestuarii</name>
    <dbReference type="NCBI Taxonomy" id="2998507"/>
    <lineage>
        <taxon>Bacteria</taxon>
        <taxon>Pseudomonadati</taxon>
        <taxon>Bacteroidota</taxon>
        <taxon>Bacteroidia</taxon>
        <taxon>Marinilabiliales</taxon>
        <taxon>Prolixibacteraceae</taxon>
        <taxon>Draconibacterium</taxon>
    </lineage>
</organism>
<dbReference type="Proteomes" id="UP001145087">
    <property type="component" value="Unassembled WGS sequence"/>
</dbReference>
<dbReference type="AlphaFoldDB" id="A0A9X3F9K4"/>
<proteinExistence type="predicted"/>
<protein>
    <submittedName>
        <fullName evidence="1">DUF4249 domain-containing protein</fullName>
    </submittedName>
</protein>
<dbReference type="PROSITE" id="PS51257">
    <property type="entry name" value="PROKAR_LIPOPROTEIN"/>
    <property type="match status" value="1"/>
</dbReference>
<dbReference type="RefSeq" id="WP_343335245.1">
    <property type="nucleotide sequence ID" value="NZ_JAPOHD010000065.1"/>
</dbReference>
<evidence type="ECO:0000313" key="1">
    <source>
        <dbReference type="EMBL" id="MCY1722920.1"/>
    </source>
</evidence>
<dbReference type="Pfam" id="PF14054">
    <property type="entry name" value="DUF4249"/>
    <property type="match status" value="1"/>
</dbReference>